<feature type="region of interest" description="C-terminal hotdog fold" evidence="7">
    <location>
        <begin position="1055"/>
        <end position="1207"/>
    </location>
</feature>
<dbReference type="Gene3D" id="3.40.50.1820">
    <property type="entry name" value="alpha/beta hydrolase"/>
    <property type="match status" value="1"/>
</dbReference>
<evidence type="ECO:0000256" key="1">
    <source>
        <dbReference type="ARBA" id="ARBA00004721"/>
    </source>
</evidence>
<dbReference type="InterPro" id="IPR049492">
    <property type="entry name" value="BD-FAE-like_dom"/>
</dbReference>
<dbReference type="InterPro" id="IPR014031">
    <property type="entry name" value="Ketoacyl_synth_C"/>
</dbReference>
<comment type="caution">
    <text evidence="12">The sequence shown here is derived from an EMBL/GenBank/DDBJ whole genome shotgun (WGS) entry which is preliminary data.</text>
</comment>
<evidence type="ECO:0000313" key="12">
    <source>
        <dbReference type="EMBL" id="KGO74376.1"/>
    </source>
</evidence>
<dbReference type="InterPro" id="IPR029058">
    <property type="entry name" value="AB_hydrolase_fold"/>
</dbReference>
<dbReference type="GO" id="GO:0006508">
    <property type="term" value="P:proteolysis"/>
    <property type="evidence" value="ECO:0007669"/>
    <property type="project" value="InterPro"/>
</dbReference>
<dbReference type="Gene3D" id="3.10.129.110">
    <property type="entry name" value="Polyketide synthase dehydratase"/>
    <property type="match status" value="1"/>
</dbReference>
<dbReference type="SUPFAM" id="SSF53335">
    <property type="entry name" value="S-adenosyl-L-methionine-dependent methyltransferases"/>
    <property type="match status" value="1"/>
</dbReference>
<evidence type="ECO:0000256" key="3">
    <source>
        <dbReference type="ARBA" id="ARBA00022553"/>
    </source>
</evidence>
<feature type="domain" description="Ketosynthase family 3 (KS3)" evidence="10">
    <location>
        <begin position="6"/>
        <end position="419"/>
    </location>
</feature>
<dbReference type="InterPro" id="IPR016039">
    <property type="entry name" value="Thiolase-like"/>
</dbReference>
<gene>
    <name evidence="12" type="ORF">PITC_009000</name>
</gene>
<dbReference type="CDD" id="cd00833">
    <property type="entry name" value="PKS"/>
    <property type="match status" value="1"/>
</dbReference>
<dbReference type="InterPro" id="IPR041068">
    <property type="entry name" value="HTH_51"/>
</dbReference>
<dbReference type="InterPro" id="IPR001375">
    <property type="entry name" value="Peptidase_S9_cat"/>
</dbReference>
<accession>A0A0A2L5D6</accession>
<dbReference type="InterPro" id="IPR009081">
    <property type="entry name" value="PP-bd_ACP"/>
</dbReference>
<dbReference type="Pfam" id="PF00698">
    <property type="entry name" value="Acyl_transf_1"/>
    <property type="match status" value="1"/>
</dbReference>
<dbReference type="SMART" id="SM00827">
    <property type="entry name" value="PKS_AT"/>
    <property type="match status" value="1"/>
</dbReference>
<keyword evidence="12" id="KW-0378">Hydrolase</keyword>
<dbReference type="InterPro" id="IPR042104">
    <property type="entry name" value="PKS_dehydratase_sf"/>
</dbReference>
<dbReference type="OMA" id="CASDYND"/>
<dbReference type="STRING" id="40296.A0A0A2L5D6"/>
<dbReference type="CDD" id="cd02440">
    <property type="entry name" value="AdoMet_MTases"/>
    <property type="match status" value="1"/>
</dbReference>
<dbReference type="Proteomes" id="UP000030104">
    <property type="component" value="Unassembled WGS sequence"/>
</dbReference>
<dbReference type="InterPro" id="IPR014043">
    <property type="entry name" value="Acyl_transferase_dom"/>
</dbReference>
<dbReference type="PANTHER" id="PTHR43775">
    <property type="entry name" value="FATTY ACID SYNTHASE"/>
    <property type="match status" value="1"/>
</dbReference>
<dbReference type="InterPro" id="IPR014030">
    <property type="entry name" value="Ketoacyl_synth_N"/>
</dbReference>
<dbReference type="GO" id="GO:0032259">
    <property type="term" value="P:methylation"/>
    <property type="evidence" value="ECO:0007669"/>
    <property type="project" value="UniProtKB-KW"/>
</dbReference>
<feature type="domain" description="PKS/mFAS DH" evidence="11">
    <location>
        <begin position="903"/>
        <end position="1207"/>
    </location>
</feature>
<comment type="pathway">
    <text evidence="1">Secondary metabolite biosynthesis; terpenoid biosynthesis.</text>
</comment>
<dbReference type="GO" id="GO:0006633">
    <property type="term" value="P:fatty acid biosynthetic process"/>
    <property type="evidence" value="ECO:0007669"/>
    <property type="project" value="TreeGrafter"/>
</dbReference>
<dbReference type="Gene3D" id="3.30.70.3290">
    <property type="match status" value="1"/>
</dbReference>
<feature type="region of interest" description="Disordered" evidence="8">
    <location>
        <begin position="1216"/>
        <end position="1244"/>
    </location>
</feature>
<evidence type="ECO:0000259" key="11">
    <source>
        <dbReference type="PROSITE" id="PS52019"/>
    </source>
</evidence>
<dbReference type="PANTHER" id="PTHR43775:SF21">
    <property type="entry name" value="NON-REDUCING POLYKETIDE SYNTHASE AUSA-RELATED"/>
    <property type="match status" value="1"/>
</dbReference>
<dbReference type="GO" id="GO:0008236">
    <property type="term" value="F:serine-type peptidase activity"/>
    <property type="evidence" value="ECO:0007669"/>
    <property type="project" value="InterPro"/>
</dbReference>
<dbReference type="InterPro" id="IPR001227">
    <property type="entry name" value="Ac_transferase_dom_sf"/>
</dbReference>
<dbReference type="SUPFAM" id="SSF52151">
    <property type="entry name" value="FabD/lysophospholipase-like"/>
    <property type="match status" value="1"/>
</dbReference>
<dbReference type="Pfam" id="PF08242">
    <property type="entry name" value="Methyltransf_12"/>
    <property type="match status" value="1"/>
</dbReference>
<dbReference type="InterPro" id="IPR013217">
    <property type="entry name" value="Methyltransf_12"/>
</dbReference>
<evidence type="ECO:0000256" key="4">
    <source>
        <dbReference type="ARBA" id="ARBA00022603"/>
    </source>
</evidence>
<dbReference type="SUPFAM" id="SSF47336">
    <property type="entry name" value="ACP-like"/>
    <property type="match status" value="1"/>
</dbReference>
<keyword evidence="13" id="KW-1185">Reference proteome</keyword>
<dbReference type="Gene3D" id="1.10.1200.10">
    <property type="entry name" value="ACP-like"/>
    <property type="match status" value="1"/>
</dbReference>
<feature type="compositionally biased region" description="Polar residues" evidence="8">
    <location>
        <begin position="1221"/>
        <end position="1240"/>
    </location>
</feature>
<protein>
    <submittedName>
        <fullName evidence="12">Acyl transferase/acyl hydrolase/lysophospholipase</fullName>
    </submittedName>
</protein>
<dbReference type="Gene3D" id="3.40.47.10">
    <property type="match status" value="1"/>
</dbReference>
<dbReference type="Pfam" id="PF00109">
    <property type="entry name" value="ketoacyl-synt"/>
    <property type="match status" value="1"/>
</dbReference>
<feature type="domain" description="Carrier" evidence="9">
    <location>
        <begin position="1252"/>
        <end position="1329"/>
    </location>
</feature>
<dbReference type="OrthoDB" id="429813at2759"/>
<dbReference type="Pfam" id="PF00550">
    <property type="entry name" value="PP-binding"/>
    <property type="match status" value="1"/>
</dbReference>
<dbReference type="InterPro" id="IPR036736">
    <property type="entry name" value="ACP-like_sf"/>
</dbReference>
<dbReference type="PROSITE" id="PS52004">
    <property type="entry name" value="KS3_2"/>
    <property type="match status" value="1"/>
</dbReference>
<dbReference type="Pfam" id="PF18558">
    <property type="entry name" value="HTH_51"/>
    <property type="match status" value="1"/>
</dbReference>
<dbReference type="InterPro" id="IPR020841">
    <property type="entry name" value="PKS_Beta-ketoAc_synthase_dom"/>
</dbReference>
<evidence type="ECO:0000259" key="10">
    <source>
        <dbReference type="PROSITE" id="PS52004"/>
    </source>
</evidence>
<dbReference type="InterPro" id="IPR050091">
    <property type="entry name" value="PKS_NRPS_Biosynth_Enz"/>
</dbReference>
<dbReference type="InterPro" id="IPR029063">
    <property type="entry name" value="SAM-dependent_MTases_sf"/>
</dbReference>
<dbReference type="PhylomeDB" id="A0A0A2L5D6"/>
<dbReference type="HOGENOM" id="CLU_000022_6_3_1"/>
<dbReference type="GO" id="GO:0008168">
    <property type="term" value="F:methyltransferase activity"/>
    <property type="evidence" value="ECO:0007669"/>
    <property type="project" value="UniProtKB-KW"/>
</dbReference>
<dbReference type="InterPro" id="IPR016035">
    <property type="entry name" value="Acyl_Trfase/lysoPLipase"/>
</dbReference>
<dbReference type="Pfam" id="PF00326">
    <property type="entry name" value="Peptidase_S9"/>
    <property type="match status" value="1"/>
</dbReference>
<dbReference type="GO" id="GO:0004312">
    <property type="term" value="F:fatty acid synthase activity"/>
    <property type="evidence" value="ECO:0007669"/>
    <property type="project" value="TreeGrafter"/>
</dbReference>
<name>A0A0A2L5D6_PENIT</name>
<evidence type="ECO:0000256" key="2">
    <source>
        <dbReference type="ARBA" id="ARBA00022450"/>
    </source>
</evidence>
<keyword evidence="4" id="KW-0489">Methyltransferase</keyword>
<dbReference type="GO" id="GO:0044550">
    <property type="term" value="P:secondary metabolite biosynthetic process"/>
    <property type="evidence" value="ECO:0007669"/>
    <property type="project" value="TreeGrafter"/>
</dbReference>
<dbReference type="Gene3D" id="3.40.366.10">
    <property type="entry name" value="Malonyl-Coenzyme A Acyl Carrier Protein, domain 2"/>
    <property type="match status" value="1"/>
</dbReference>
<proteinExistence type="predicted"/>
<dbReference type="PROSITE" id="PS50075">
    <property type="entry name" value="CARRIER"/>
    <property type="match status" value="1"/>
</dbReference>
<evidence type="ECO:0000313" key="13">
    <source>
        <dbReference type="Proteomes" id="UP000030104"/>
    </source>
</evidence>
<keyword evidence="2" id="KW-0596">Phosphopantetheine</keyword>
<dbReference type="SMART" id="SM00825">
    <property type="entry name" value="PKS_KS"/>
    <property type="match status" value="1"/>
</dbReference>
<dbReference type="Pfam" id="PF20434">
    <property type="entry name" value="BD-FAE"/>
    <property type="match status" value="1"/>
</dbReference>
<keyword evidence="3" id="KW-0597">Phosphoprotein</keyword>
<dbReference type="GO" id="GO:0017000">
    <property type="term" value="P:antibiotic biosynthetic process"/>
    <property type="evidence" value="ECO:0007669"/>
    <property type="project" value="UniProtKB-ARBA"/>
</dbReference>
<sequence>MENYPDGAVAVVGMACRFPGADSVNDFWEILKTGRSVDCGLPNERIPLANHWRNPHGMKFKGSFLDNIDAFDHKFFNITSREAASMDPQQRLLLEVSYQALESSGYFGHLDWDREVGCYIGGFSSDYNDNIASQPVNAYSALGSLKGFQSGRISHHFQWTGPSIMYDTVCSSSGVAIDAACKALIAGDCSSAIAGGVSVFTSPFMYQNLAGASFLSPDGKIKPFDIKADGYARAEGVGIVVLKPLSVAIKSGDPIFGVIRSSIVRQSTSPHITVPQSESQATLYRRLLDRAQISPDEVTYIEAHGTGTRIGDTPEYEGIKAVFGGKGRQNMLHFASLKGNIGHAEGASGVASLIKTLLMIEHSEIPPQANFETINPKINLEGSKIAIPLSLLPWQSEPHIALVNNFGAAGSLSALIVQEPPSDRPVLLSQRPEFPVCLAAKSHESLECYYRQLDGYIACLTTPVPQAVLANLCFTISRRSNYTLPIRRSFTVSSIEELSHELQLTPSVSRSANGLVRVELPKPVILVFGGQASSQVQISIDLYSTSPVFSSHFDQCNETLASLGIPIINPHVPNDNESNDPMALQTTQFAIQYSCARTWIDCGLRVDCILGHSLGQLVALVVSGCLSLTDGLRFLCGRASLISSRWGKDKGIMTHLNASTDTVDLLISRLKELEPRNELEIACHNGPHSHVLVGTSQESQALETILQTEFRETKYKRLDVTHGFHSKLTEPILNELRTLALSLTFNKQSIPIEMCVENSTQELPTPAGLVDHTRQPVYFSHAVQRIEARFGACTWIEAGAGSSVINMVQSASNQAKEHAHNFHAVKLDGRAQDSLASTIKNLWIQGYGVVYWGFGPSRTPGLRLVQIPPFQFDHSRHWIELKERVIGAHDHVAMPARNSQADHLDILIKSHGRIESTKETVFFLNSKSPKWCTLLEGHLVQGTPVCPASLYLTLVMEAIRKSDQTTQPSLATRVDSFHMRNSIGLCETGQTTLKLIRNGKNLAWRFLFEKGDASHTSTLAAEGQVTLVPEEEQSKEFSRATRLLDVYRKVEEADNLNKLHGPVVYNLLSGMVHFGPEYHRLDNVSLDKRTVRADLLPAKNIDIAPHAVTFSTTLDACLQAAPLHISSLGIHSNPDEAILCVSIESVQFSTHFVSGKPDRSWSLISHLCSNEKTNYHYDIFALDPITGEVALIMNNVRISRLPSSLISSNASLHCRDPGKSHVQQSRSSLNCDKNSQNPRSQDSEPIKFDFLHSKQPSYHDIKRLLSSVTDFPAQCIMDSTELLELGIDSLAMSEICINIKEAFSIPIRLVELATIQSVGDLCDLVKSKSAISMDQIRSHDLVHSFENETTYNKEREEPVTLSRVRKFLNKYIEVPAFFDPSTQLGNLGVDSLLCIELLSDINGPNTPLENNRLSPQTTIHELCGFLFGESTYHQSTPSREPSLETDGKNLANYEAAGSQEVAWTTAPQELLDQSQRLFQSLSTESGSQSFWHEVYPDQARLTEAYILNAFERMGVHVRRLQSGERLPDISVLQRYEKLKVVLLEILREGGLVDYDGMHYIRSDKTTEIPIASELASEFARRHPRFTLENNLLQIIGPHLDSFLLGQEEPLQYLFGNAETRLLLEEVYSTCPMFLVMNKLLARFIEQTSSAFEACRPIRILEIGAGTGGTTSHIVQSLSEKGIPFQYTFTDMSPSLVNFGRRKFAKYESHMEFSVFDVEKPPSSEMISSFDIVISTLCIHATRDLARSLRHINQVLQPHGFVALAEFTKRIPWLDCVFGLLDGWWLFEDDRSHALAPAPFWERSMLAAGFKQAISTSDRSLESKTSRVLVGFKSQHAIRTPRGIPVKPTDLEHETICFDHRSIHLRADIYYPVDVSVLAPRKWPIALVIHGGGHVMMSRKDIPSKQILWLLEHGILPISIDYRLCPEQSILDGALSDVRTAFVWARKELQCLNLRHHNIQIDAERIGIVGWSSGGNLALTLGWTPKSIGVRPPDAILAFYSPCDYEDDYWKTPQPAVFAPQEFEMNSENSLLTAVQKHPITSYAATCSETSPLSWIHPSDSRARIYWHMVKNGQTLPVLFKGLPTPGSTSVDMAETLKNMPQPLSEDVQKFSPYAHMKDGQHTVPTFFVHGKSDVFVPWQQSKRAYDLLCEKGVPTGISLPEGEAHLFDLEYDPTGVKWHACEKAYIFLQEHLQL</sequence>
<dbReference type="EMBL" id="JQGA01000628">
    <property type="protein sequence ID" value="KGO74376.1"/>
    <property type="molecule type" value="Genomic_DNA"/>
</dbReference>
<feature type="active site" description="Proton donor; for dehydratase activity" evidence="7">
    <location>
        <position position="1115"/>
    </location>
</feature>
<organism evidence="12 13">
    <name type="scientific">Penicillium italicum</name>
    <name type="common">Blue mold</name>
    <dbReference type="NCBI Taxonomy" id="40296"/>
    <lineage>
        <taxon>Eukaryota</taxon>
        <taxon>Fungi</taxon>
        <taxon>Dikarya</taxon>
        <taxon>Ascomycota</taxon>
        <taxon>Pezizomycotina</taxon>
        <taxon>Eurotiomycetes</taxon>
        <taxon>Eurotiomycetidae</taxon>
        <taxon>Eurotiales</taxon>
        <taxon>Aspergillaceae</taxon>
        <taxon>Penicillium</taxon>
    </lineage>
</organism>
<dbReference type="PROSITE" id="PS52019">
    <property type="entry name" value="PKS_MFAS_DH"/>
    <property type="match status" value="1"/>
</dbReference>
<dbReference type="Gene3D" id="3.40.50.150">
    <property type="entry name" value="Vaccinia Virus protein VP39"/>
    <property type="match status" value="1"/>
</dbReference>
<evidence type="ECO:0000256" key="6">
    <source>
        <dbReference type="ARBA" id="ARBA00023268"/>
    </source>
</evidence>
<dbReference type="InterPro" id="IPR049900">
    <property type="entry name" value="PKS_mFAS_DH"/>
</dbReference>
<evidence type="ECO:0000259" key="9">
    <source>
        <dbReference type="PROSITE" id="PS50075"/>
    </source>
</evidence>
<evidence type="ECO:0000256" key="5">
    <source>
        <dbReference type="ARBA" id="ARBA00022679"/>
    </source>
</evidence>
<reference evidence="12 13" key="1">
    <citation type="journal article" date="2015" name="Mol. Plant Microbe Interact.">
        <title>Genome, transcriptome, and functional analyses of Penicillium expansum provide new insights into secondary metabolism and pathogenicity.</title>
        <authorList>
            <person name="Ballester A.R."/>
            <person name="Marcet-Houben M."/>
            <person name="Levin E."/>
            <person name="Sela N."/>
            <person name="Selma-Lazaro C."/>
            <person name="Carmona L."/>
            <person name="Wisniewski M."/>
            <person name="Droby S."/>
            <person name="Gonzalez-Candelas L."/>
            <person name="Gabaldon T."/>
        </authorList>
    </citation>
    <scope>NUCLEOTIDE SEQUENCE [LARGE SCALE GENOMIC DNA]</scope>
    <source>
        <strain evidence="12 13">PHI-1</strain>
    </source>
</reference>
<evidence type="ECO:0000256" key="8">
    <source>
        <dbReference type="SAM" id="MobiDB-lite"/>
    </source>
</evidence>
<feature type="active site" description="Proton acceptor; for dehydratase activity" evidence="7">
    <location>
        <position position="938"/>
    </location>
</feature>
<dbReference type="SUPFAM" id="SSF53474">
    <property type="entry name" value="alpha/beta-Hydrolases"/>
    <property type="match status" value="1"/>
</dbReference>
<keyword evidence="5 12" id="KW-0808">Transferase</keyword>
<feature type="region of interest" description="N-terminal hotdog fold" evidence="7">
    <location>
        <begin position="903"/>
        <end position="1032"/>
    </location>
</feature>
<dbReference type="SUPFAM" id="SSF53901">
    <property type="entry name" value="Thiolase-like"/>
    <property type="match status" value="1"/>
</dbReference>
<keyword evidence="6" id="KW-0511">Multifunctional enzyme</keyword>
<evidence type="ECO:0000256" key="7">
    <source>
        <dbReference type="PROSITE-ProRule" id="PRU01363"/>
    </source>
</evidence>
<dbReference type="Pfam" id="PF02801">
    <property type="entry name" value="Ketoacyl-synt_C"/>
    <property type="match status" value="1"/>
</dbReference>